<protein>
    <submittedName>
        <fullName evidence="1">Ubiquinone biosynthesis O-methyltransferase mitochondrial</fullName>
    </submittedName>
</protein>
<dbReference type="EMBL" id="CM000784">
    <property type="protein sequence ID" value="AQK93418.1"/>
    <property type="molecule type" value="Genomic_DNA"/>
</dbReference>
<dbReference type="GO" id="GO:0032259">
    <property type="term" value="P:methylation"/>
    <property type="evidence" value="ECO:0007669"/>
    <property type="project" value="UniProtKB-KW"/>
</dbReference>
<keyword evidence="1" id="KW-0808">Transferase</keyword>
<evidence type="ECO:0000313" key="1">
    <source>
        <dbReference type="EMBL" id="AQK93418.1"/>
    </source>
</evidence>
<name>A0A1D6FP60_MAIZE</name>
<dbReference type="AlphaFoldDB" id="A0A1D6FP60"/>
<organism evidence="1">
    <name type="scientific">Zea mays</name>
    <name type="common">Maize</name>
    <dbReference type="NCBI Taxonomy" id="4577"/>
    <lineage>
        <taxon>Eukaryota</taxon>
        <taxon>Viridiplantae</taxon>
        <taxon>Streptophyta</taxon>
        <taxon>Embryophyta</taxon>
        <taxon>Tracheophyta</taxon>
        <taxon>Spermatophyta</taxon>
        <taxon>Magnoliopsida</taxon>
        <taxon>Liliopsida</taxon>
        <taxon>Poales</taxon>
        <taxon>Poaceae</taxon>
        <taxon>PACMAD clade</taxon>
        <taxon>Panicoideae</taxon>
        <taxon>Andropogonodae</taxon>
        <taxon>Andropogoneae</taxon>
        <taxon>Tripsacinae</taxon>
        <taxon>Zea</taxon>
    </lineage>
</organism>
<accession>A0A1D6FP60</accession>
<sequence length="65" mass="7469">MEQVRLRGLILGPTDAAAAPSISASRSIEVERWRSHFLVAEPCRGRQVRLHRRDLVRNEILPYFA</sequence>
<gene>
    <name evidence="1" type="ORF">ZEAMMB73_Zm00001d010098</name>
</gene>
<proteinExistence type="predicted"/>
<keyword evidence="1" id="KW-0489">Methyltransferase</keyword>
<reference evidence="1" key="1">
    <citation type="submission" date="2015-12" db="EMBL/GenBank/DDBJ databases">
        <title>Update maize B73 reference genome by single molecule sequencing technologies.</title>
        <authorList>
            <consortium name="Maize Genome Sequencing Project"/>
            <person name="Ware D."/>
        </authorList>
    </citation>
    <scope>NUCLEOTIDE SEQUENCE</scope>
    <source>
        <tissue evidence="1">Seedling</tissue>
    </source>
</reference>
<dbReference type="GO" id="GO:0008168">
    <property type="term" value="F:methyltransferase activity"/>
    <property type="evidence" value="ECO:0007669"/>
    <property type="project" value="UniProtKB-KW"/>
</dbReference>
<keyword evidence="1" id="KW-0830">Ubiquinone</keyword>